<evidence type="ECO:0000256" key="7">
    <source>
        <dbReference type="ARBA" id="ARBA00022519"/>
    </source>
</evidence>
<evidence type="ECO:0000256" key="18">
    <source>
        <dbReference type="ARBA" id="ARBA00023065"/>
    </source>
</evidence>
<evidence type="ECO:0000256" key="20">
    <source>
        <dbReference type="ARBA" id="ARBA00025525"/>
    </source>
</evidence>
<keyword evidence="16 21" id="KW-0560">Oxidoreductase</keyword>
<evidence type="ECO:0000256" key="4">
    <source>
        <dbReference type="ARBA" id="ARBA00011203"/>
    </source>
</evidence>
<comment type="cofactor">
    <cofactor evidence="21 23">
        <name>heme c</name>
        <dbReference type="ChEBI" id="CHEBI:61717"/>
    </cofactor>
    <text evidence="21 23">Binds 2 heme C groups per subunit.</text>
</comment>
<sequence>MAHDKQVDDVSGVEMTGHEWDGLRELNNPLPRWWLWTFYVTCAWAVVYWVLMPSWPLLDDYLRGVRGHSQRAVVMEEVAALQAQRATAGAGLQEVSLEEIQQTPDLLQFAMANGAAAFGDNCAACHGSGGQGATGYPNLNDDVWLWGGTLDEIHQTLLYGIRAEHDETRMGDMPAFGRDGILNRQEIRATANHVLTLSGQEPEEGADLALGEELFVNNCAACHGESGEGMRELGSANLADHEWLYGGSLQAVMASIDQGRAGVMPAWDARLDPVTIKSLAVYVHALGGGE</sequence>
<feature type="domain" description="Cytochrome c" evidence="25">
    <location>
        <begin position="206"/>
        <end position="287"/>
    </location>
</feature>
<reference evidence="26 27" key="1">
    <citation type="journal article" date="2014" name="Genome Announc.">
        <title>Draft Genome Sequence of Lutibaculum baratangense Strain AMV1T, Isolated from a Mud Volcano in Andamans, India.</title>
        <authorList>
            <person name="Singh A."/>
            <person name="Sreenivas A."/>
            <person name="Sathyanarayana Reddy G."/>
            <person name="Pinnaka A.K."/>
            <person name="Shivaji S."/>
        </authorList>
    </citation>
    <scope>NUCLEOTIDE SEQUENCE [LARGE SCALE GENOMIC DNA]</scope>
    <source>
        <strain evidence="26 27">AMV1</strain>
    </source>
</reference>
<dbReference type="InterPro" id="IPR036909">
    <property type="entry name" value="Cyt_c-like_dom_sf"/>
</dbReference>
<feature type="binding site" description="axial binding residue" evidence="22">
    <location>
        <position position="173"/>
    </location>
    <ligand>
        <name>heme c</name>
        <dbReference type="ChEBI" id="CHEBI:61717"/>
        <label>2</label>
    </ligand>
    <ligandPart>
        <name>Fe</name>
        <dbReference type="ChEBI" id="CHEBI:18248"/>
    </ligandPart>
</feature>
<evidence type="ECO:0000256" key="17">
    <source>
        <dbReference type="ARBA" id="ARBA00023004"/>
    </source>
</evidence>
<accession>V4RMD9</accession>
<keyword evidence="8 21" id="KW-0349">Heme</keyword>
<dbReference type="PIRSF" id="PIRSF000006">
    <property type="entry name" value="Cbb3-Cox_fixP"/>
    <property type="match status" value="1"/>
</dbReference>
<evidence type="ECO:0000256" key="9">
    <source>
        <dbReference type="ARBA" id="ARBA00022660"/>
    </source>
</evidence>
<protein>
    <recommendedName>
        <fullName evidence="21">Cbb3-type cytochrome c oxidase subunit</fullName>
    </recommendedName>
</protein>
<dbReference type="InterPro" id="IPR008168">
    <property type="entry name" value="Cyt_C_IC"/>
</dbReference>
<keyword evidence="14 21" id="KW-0249">Electron transport</keyword>
<dbReference type="GO" id="GO:0005886">
    <property type="term" value="C:plasma membrane"/>
    <property type="evidence" value="ECO:0007669"/>
    <property type="project" value="UniProtKB-SubCell"/>
</dbReference>
<feature type="binding site" description="covalent" evidence="23">
    <location>
        <position position="222"/>
    </location>
    <ligand>
        <name>heme c</name>
        <dbReference type="ChEBI" id="CHEBI:61717"/>
        <label>2</label>
    </ligand>
</feature>
<keyword evidence="7 21" id="KW-0997">Cell inner membrane</keyword>
<dbReference type="PATRIC" id="fig|631454.5.peg.926"/>
<dbReference type="eggNOG" id="COG2010">
    <property type="taxonomic scope" value="Bacteria"/>
</dbReference>
<keyword evidence="9 21" id="KW-0679">Respiratory chain</keyword>
<dbReference type="GO" id="GO:0009055">
    <property type="term" value="F:electron transfer activity"/>
    <property type="evidence" value="ECO:0007669"/>
    <property type="project" value="InterPro"/>
</dbReference>
<keyword evidence="10 24" id="KW-0812">Transmembrane</keyword>
<dbReference type="InterPro" id="IPR009056">
    <property type="entry name" value="Cyt_c-like_dom"/>
</dbReference>
<feature type="binding site" description="covalent" evidence="23">
    <location>
        <position position="219"/>
    </location>
    <ligand>
        <name>heme c</name>
        <dbReference type="ChEBI" id="CHEBI:61717"/>
        <label>2</label>
    </ligand>
</feature>
<keyword evidence="6 21" id="KW-1003">Cell membrane</keyword>
<dbReference type="GO" id="GO:0016491">
    <property type="term" value="F:oxidoreductase activity"/>
    <property type="evidence" value="ECO:0007669"/>
    <property type="project" value="UniProtKB-KW"/>
</dbReference>
<evidence type="ECO:0000256" key="15">
    <source>
        <dbReference type="ARBA" id="ARBA00022989"/>
    </source>
</evidence>
<comment type="caution">
    <text evidence="26">The sequence shown here is derived from an EMBL/GenBank/DDBJ whole genome shotgun (WGS) entry which is preliminary data.</text>
</comment>
<dbReference type="UniPathway" id="UPA00705"/>
<evidence type="ECO:0000256" key="22">
    <source>
        <dbReference type="PIRSR" id="PIRSR000006-1"/>
    </source>
</evidence>
<comment type="pathway">
    <text evidence="2 21">Energy metabolism; oxidative phosphorylation.</text>
</comment>
<keyword evidence="13 21" id="KW-0375">Hydrogen ion transport</keyword>
<evidence type="ECO:0000256" key="6">
    <source>
        <dbReference type="ARBA" id="ARBA00022475"/>
    </source>
</evidence>
<dbReference type="PANTHER" id="PTHR33751:SF1">
    <property type="entry name" value="CBB3-TYPE CYTOCHROME C OXIDASE SUBUNIT FIXP"/>
    <property type="match status" value="1"/>
</dbReference>
<keyword evidence="12" id="KW-0677">Repeat</keyword>
<evidence type="ECO:0000256" key="3">
    <source>
        <dbReference type="ARBA" id="ARBA00006113"/>
    </source>
</evidence>
<dbReference type="Pfam" id="PF13442">
    <property type="entry name" value="Cytochrome_CBB3"/>
    <property type="match status" value="1"/>
</dbReference>
<evidence type="ECO:0000256" key="10">
    <source>
        <dbReference type="ARBA" id="ARBA00022692"/>
    </source>
</evidence>
<keyword evidence="18 21" id="KW-0406">Ion transport</keyword>
<dbReference type="InterPro" id="IPR038414">
    <property type="entry name" value="CcoP_N_sf"/>
</dbReference>
<feature type="transmembrane region" description="Helical" evidence="24">
    <location>
        <begin position="33"/>
        <end position="51"/>
    </location>
</feature>
<dbReference type="PROSITE" id="PS51007">
    <property type="entry name" value="CYTC"/>
    <property type="match status" value="2"/>
</dbReference>
<evidence type="ECO:0000256" key="5">
    <source>
        <dbReference type="ARBA" id="ARBA00022448"/>
    </source>
</evidence>
<keyword evidence="5 21" id="KW-0813">Transport</keyword>
<dbReference type="InterPro" id="IPR050597">
    <property type="entry name" value="Cytochrome_c_Oxidase_Subunit"/>
</dbReference>
<dbReference type="OrthoDB" id="9811281at2"/>
<evidence type="ECO:0000256" key="13">
    <source>
        <dbReference type="ARBA" id="ARBA00022781"/>
    </source>
</evidence>
<dbReference type="Proteomes" id="UP000017819">
    <property type="component" value="Unassembled WGS sequence"/>
</dbReference>
<comment type="similarity">
    <text evidence="3 21">Belongs to the CcoP / FixP family.</text>
</comment>
<dbReference type="AlphaFoldDB" id="V4RMD9"/>
<organism evidence="26 27">
    <name type="scientific">Lutibaculum baratangense AMV1</name>
    <dbReference type="NCBI Taxonomy" id="631454"/>
    <lineage>
        <taxon>Bacteria</taxon>
        <taxon>Pseudomonadati</taxon>
        <taxon>Pseudomonadota</taxon>
        <taxon>Alphaproteobacteria</taxon>
        <taxon>Hyphomicrobiales</taxon>
        <taxon>Tepidamorphaceae</taxon>
        <taxon>Lutibaculum</taxon>
    </lineage>
</organism>
<gene>
    <name evidence="26" type="ORF">N177_0939</name>
</gene>
<dbReference type="GO" id="GO:0005506">
    <property type="term" value="F:iron ion binding"/>
    <property type="evidence" value="ECO:0007669"/>
    <property type="project" value="InterPro"/>
</dbReference>
<evidence type="ECO:0000256" key="11">
    <source>
        <dbReference type="ARBA" id="ARBA00022723"/>
    </source>
</evidence>
<evidence type="ECO:0000256" key="1">
    <source>
        <dbReference type="ARBA" id="ARBA00004533"/>
    </source>
</evidence>
<feature type="binding site" description="axial binding residue" evidence="22">
    <location>
        <position position="126"/>
    </location>
    <ligand>
        <name>heme c</name>
        <dbReference type="ChEBI" id="CHEBI:61717"/>
        <label>1</label>
    </ligand>
    <ligandPart>
        <name>Fe</name>
        <dbReference type="ChEBI" id="CHEBI:18248"/>
    </ligandPart>
</feature>
<feature type="binding site" description="axial binding residue" evidence="22">
    <location>
        <position position="223"/>
    </location>
    <ligand>
        <name>heme c</name>
        <dbReference type="ChEBI" id="CHEBI:61717"/>
        <label>2</label>
    </ligand>
    <ligandPart>
        <name>Fe</name>
        <dbReference type="ChEBI" id="CHEBI:18248"/>
    </ligandPart>
</feature>
<keyword evidence="27" id="KW-1185">Reference proteome</keyword>
<dbReference type="PANTHER" id="PTHR33751">
    <property type="entry name" value="CBB3-TYPE CYTOCHROME C OXIDASE SUBUNIT FIXP"/>
    <property type="match status" value="1"/>
</dbReference>
<evidence type="ECO:0000256" key="16">
    <source>
        <dbReference type="ARBA" id="ARBA00023002"/>
    </source>
</evidence>
<evidence type="ECO:0000256" key="8">
    <source>
        <dbReference type="ARBA" id="ARBA00022617"/>
    </source>
</evidence>
<dbReference type="GO" id="GO:0020037">
    <property type="term" value="F:heme binding"/>
    <property type="evidence" value="ECO:0007669"/>
    <property type="project" value="InterPro"/>
</dbReference>
<evidence type="ECO:0000313" key="26">
    <source>
        <dbReference type="EMBL" id="ESR26439.1"/>
    </source>
</evidence>
<evidence type="ECO:0000256" key="12">
    <source>
        <dbReference type="ARBA" id="ARBA00022737"/>
    </source>
</evidence>
<evidence type="ECO:0000259" key="25">
    <source>
        <dbReference type="PROSITE" id="PS51007"/>
    </source>
</evidence>
<comment type="function">
    <text evidence="20">C-type cytochrome. Part of the cbb3-type cytochrome c oxidase complex. FixP subunit is required for transferring electrons from donor cytochrome c via its heme groups to FixO subunit. From there, electrons are shuttled to the catalytic binuclear center of FixN subunit where oxygen reduction takes place. The complex also functions as a proton pump.</text>
</comment>
<keyword evidence="11 21" id="KW-0479">Metal-binding</keyword>
<dbReference type="Gene3D" id="1.10.760.10">
    <property type="entry name" value="Cytochrome c-like domain"/>
    <property type="match status" value="2"/>
</dbReference>
<evidence type="ECO:0000256" key="21">
    <source>
        <dbReference type="PIRNR" id="PIRNR000006"/>
    </source>
</evidence>
<evidence type="ECO:0000256" key="19">
    <source>
        <dbReference type="ARBA" id="ARBA00023136"/>
    </source>
</evidence>
<evidence type="ECO:0000313" key="27">
    <source>
        <dbReference type="Proteomes" id="UP000017819"/>
    </source>
</evidence>
<proteinExistence type="inferred from homology"/>
<keyword evidence="15 24" id="KW-1133">Transmembrane helix</keyword>
<dbReference type="RefSeq" id="WP_023431085.1">
    <property type="nucleotide sequence ID" value="NZ_AWXZ01000015.1"/>
</dbReference>
<dbReference type="EMBL" id="AWXZ01000015">
    <property type="protein sequence ID" value="ESR26439.1"/>
    <property type="molecule type" value="Genomic_DNA"/>
</dbReference>
<dbReference type="GO" id="GO:1902600">
    <property type="term" value="P:proton transmembrane transport"/>
    <property type="evidence" value="ECO:0007669"/>
    <property type="project" value="UniProtKB-KW"/>
</dbReference>
<keyword evidence="17 21" id="KW-0408">Iron</keyword>
<name>V4RMD9_9HYPH</name>
<feature type="binding site" description="covalent" evidence="23">
    <location>
        <position position="122"/>
    </location>
    <ligand>
        <name>heme c</name>
        <dbReference type="ChEBI" id="CHEBI:61717"/>
        <label>1</label>
    </ligand>
</feature>
<dbReference type="SUPFAM" id="SSF46626">
    <property type="entry name" value="Cytochrome c"/>
    <property type="match status" value="2"/>
</dbReference>
<comment type="subcellular location">
    <subcellularLocation>
        <location evidence="1 21">Cell inner membrane</location>
    </subcellularLocation>
</comment>
<dbReference type="GO" id="GO:0006119">
    <property type="term" value="P:oxidative phosphorylation"/>
    <property type="evidence" value="ECO:0007669"/>
    <property type="project" value="UniProtKB-UniPathway"/>
</dbReference>
<dbReference type="STRING" id="631454.N177_0939"/>
<evidence type="ECO:0000256" key="14">
    <source>
        <dbReference type="ARBA" id="ARBA00022982"/>
    </source>
</evidence>
<comment type="subunit">
    <text evidence="4">Component of the cbb3-type cytochrome c oxidase at least composed of FixN, FixO, FixQ and FixP.</text>
</comment>
<dbReference type="PRINTS" id="PR00605">
    <property type="entry name" value="CYTCHROMECIC"/>
</dbReference>
<feature type="binding site" description="covalent" evidence="23">
    <location>
        <position position="125"/>
    </location>
    <ligand>
        <name>heme c</name>
        <dbReference type="ChEBI" id="CHEBI:61717"/>
        <label>1</label>
    </ligand>
</feature>
<evidence type="ECO:0000256" key="2">
    <source>
        <dbReference type="ARBA" id="ARBA00004673"/>
    </source>
</evidence>
<dbReference type="InterPro" id="IPR032858">
    <property type="entry name" value="CcoP_N"/>
</dbReference>
<dbReference type="Gene3D" id="6.10.280.130">
    <property type="match status" value="1"/>
</dbReference>
<dbReference type="InterPro" id="IPR004678">
    <property type="entry name" value="Cyt_c_oxidase_cbb3_su3"/>
</dbReference>
<dbReference type="Pfam" id="PF00034">
    <property type="entry name" value="Cytochrom_C"/>
    <property type="match status" value="1"/>
</dbReference>
<feature type="domain" description="Cytochrome c" evidence="25">
    <location>
        <begin position="109"/>
        <end position="198"/>
    </location>
</feature>
<evidence type="ECO:0000256" key="24">
    <source>
        <dbReference type="SAM" id="Phobius"/>
    </source>
</evidence>
<keyword evidence="19 21" id="KW-0472">Membrane</keyword>
<evidence type="ECO:0000256" key="23">
    <source>
        <dbReference type="PIRSR" id="PIRSR000006-2"/>
    </source>
</evidence>
<dbReference type="NCBIfam" id="TIGR00782">
    <property type="entry name" value="ccoP"/>
    <property type="match status" value="1"/>
</dbReference>
<dbReference type="Pfam" id="PF14715">
    <property type="entry name" value="FixP_N"/>
    <property type="match status" value="1"/>
</dbReference>
<feature type="binding site" description="axial binding residue" evidence="22">
    <location>
        <position position="264"/>
    </location>
    <ligand>
        <name>heme c</name>
        <dbReference type="ChEBI" id="CHEBI:61717"/>
        <label>1</label>
    </ligand>
    <ligandPart>
        <name>Fe</name>
        <dbReference type="ChEBI" id="CHEBI:18248"/>
    </ligandPart>
</feature>